<dbReference type="InterPro" id="IPR043502">
    <property type="entry name" value="DNA/RNA_pol_sf"/>
</dbReference>
<dbReference type="Pfam" id="PF00078">
    <property type="entry name" value="RVT_1"/>
    <property type="match status" value="1"/>
</dbReference>
<proteinExistence type="inferred from homology"/>
<protein>
    <recommendedName>
        <fullName evidence="1">RNA-directed DNA polymerase</fullName>
        <ecNumber evidence="1">2.7.7.49</ecNumber>
    </recommendedName>
</protein>
<keyword evidence="12" id="KW-1185">Reference proteome</keyword>
<dbReference type="RefSeq" id="WP_326321224.1">
    <property type="nucleotide sequence ID" value="NZ_JAYLAA010000041.1"/>
</dbReference>
<evidence type="ECO:0000256" key="5">
    <source>
        <dbReference type="ARBA" id="ARBA00022842"/>
    </source>
</evidence>
<dbReference type="PROSITE" id="PS50878">
    <property type="entry name" value="RT_POL"/>
    <property type="match status" value="1"/>
</dbReference>
<evidence type="ECO:0000256" key="1">
    <source>
        <dbReference type="ARBA" id="ARBA00012493"/>
    </source>
</evidence>
<evidence type="ECO:0000313" key="11">
    <source>
        <dbReference type="EMBL" id="MEC3876485.1"/>
    </source>
</evidence>
<name>A0ABU6HTU5_9FLAO</name>
<evidence type="ECO:0000256" key="3">
    <source>
        <dbReference type="ARBA" id="ARBA00022695"/>
    </source>
</evidence>
<dbReference type="EC" id="2.7.7.49" evidence="1"/>
<evidence type="ECO:0000256" key="8">
    <source>
        <dbReference type="ARBA" id="ARBA00034120"/>
    </source>
</evidence>
<evidence type="ECO:0000259" key="10">
    <source>
        <dbReference type="PROSITE" id="PS50878"/>
    </source>
</evidence>
<keyword evidence="2" id="KW-0808">Transferase</keyword>
<keyword evidence="6 11" id="KW-0695">RNA-directed DNA polymerase</keyword>
<dbReference type="CDD" id="cd03487">
    <property type="entry name" value="RT_Bac_retron_II"/>
    <property type="match status" value="1"/>
</dbReference>
<gene>
    <name evidence="11" type="ORF">SOP96_12235</name>
</gene>
<keyword evidence="5" id="KW-0460">Magnesium</keyword>
<reference evidence="11 12" key="1">
    <citation type="submission" date="2024-01" db="EMBL/GenBank/DDBJ databases">
        <title>Chryseobacterium sp. T9W2-O.</title>
        <authorList>
            <person name="Maltman C."/>
        </authorList>
    </citation>
    <scope>NUCLEOTIDE SEQUENCE [LARGE SCALE GENOMIC DNA]</scope>
    <source>
        <strain evidence="11 12">T9W2-O</strain>
    </source>
</reference>
<dbReference type="InterPro" id="IPR051083">
    <property type="entry name" value="GrpII_Intron_Splice-Mob/Def"/>
</dbReference>
<evidence type="ECO:0000256" key="4">
    <source>
        <dbReference type="ARBA" id="ARBA00022723"/>
    </source>
</evidence>
<comment type="caution">
    <text evidence="11">The sequence shown here is derived from an EMBL/GenBank/DDBJ whole genome shotgun (WGS) entry which is preliminary data.</text>
</comment>
<feature type="domain" description="Reverse transcriptase" evidence="10">
    <location>
        <begin position="48"/>
        <end position="285"/>
    </location>
</feature>
<dbReference type="GO" id="GO:0003964">
    <property type="term" value="F:RNA-directed DNA polymerase activity"/>
    <property type="evidence" value="ECO:0007669"/>
    <property type="project" value="UniProtKB-KW"/>
</dbReference>
<keyword evidence="4" id="KW-0479">Metal-binding</keyword>
<dbReference type="EMBL" id="JAYLAA010000041">
    <property type="protein sequence ID" value="MEC3876485.1"/>
    <property type="molecule type" value="Genomic_DNA"/>
</dbReference>
<evidence type="ECO:0000256" key="9">
    <source>
        <dbReference type="ARBA" id="ARBA00048173"/>
    </source>
</evidence>
<evidence type="ECO:0000256" key="2">
    <source>
        <dbReference type="ARBA" id="ARBA00022679"/>
    </source>
</evidence>
<evidence type="ECO:0000256" key="6">
    <source>
        <dbReference type="ARBA" id="ARBA00022918"/>
    </source>
</evidence>
<comment type="similarity">
    <text evidence="8">Belongs to the bacterial reverse transcriptase family.</text>
</comment>
<dbReference type="PANTHER" id="PTHR34047:SF7">
    <property type="entry name" value="RNA-DIRECTED DNA POLYMERASE"/>
    <property type="match status" value="1"/>
</dbReference>
<dbReference type="PANTHER" id="PTHR34047">
    <property type="entry name" value="NUCLEAR INTRON MATURASE 1, MITOCHONDRIAL-RELATED"/>
    <property type="match status" value="1"/>
</dbReference>
<evidence type="ECO:0000313" key="12">
    <source>
        <dbReference type="Proteomes" id="UP001348397"/>
    </source>
</evidence>
<dbReference type="Proteomes" id="UP001348397">
    <property type="component" value="Unassembled WGS sequence"/>
</dbReference>
<evidence type="ECO:0000256" key="7">
    <source>
        <dbReference type="ARBA" id="ARBA00023118"/>
    </source>
</evidence>
<dbReference type="PRINTS" id="PR00866">
    <property type="entry name" value="RNADNAPOLMS"/>
</dbReference>
<keyword evidence="3" id="KW-0548">Nucleotidyltransferase</keyword>
<keyword evidence="7" id="KW-0051">Antiviral defense</keyword>
<dbReference type="InterPro" id="IPR000123">
    <property type="entry name" value="Reverse_transcriptase_msDNA"/>
</dbReference>
<sequence>MQSNITFDHKQKIKDFYNNLKTLHEFCDLLNYCQKLLYSEIFIEFDESKIRDLSRINSKKRYYYFELPKKNGEMRVIHAPKKELKILLQCINCIFNCIYTPHESAYGFIQNLSIVDGANLHLGSNYVFNIDLKDFFHSIEIGRILRRLNFYPFNLSEEYGRKEIGNYIAWLACENIEIEKKVDEQTEKKIKRVLPQGSPLSPILTNIICERLDRKLLGLSRRFGVKYTRYADDITFSSMHNVYQSDGIFRMEVEAIIKDQYFTINQQKVRLQKSKVRQVVTGITVNKKMNVSKSYIKKLRLWINFWEKYGSQKAFTLFIKSYGDDKGYNKSLGSSTLFMENVIEGKLNFLKMVKGEHNTTYIKLKIRFENLSSKNKLITETLELWEKEGIERAMEQYYKKVNK</sequence>
<accession>A0ABU6HTU5</accession>
<dbReference type="SUPFAM" id="SSF56672">
    <property type="entry name" value="DNA/RNA polymerases"/>
    <property type="match status" value="1"/>
</dbReference>
<comment type="catalytic activity">
    <reaction evidence="9">
        <text>DNA(n) + a 2'-deoxyribonucleoside 5'-triphosphate = DNA(n+1) + diphosphate</text>
        <dbReference type="Rhea" id="RHEA:22508"/>
        <dbReference type="Rhea" id="RHEA-COMP:17339"/>
        <dbReference type="Rhea" id="RHEA-COMP:17340"/>
        <dbReference type="ChEBI" id="CHEBI:33019"/>
        <dbReference type="ChEBI" id="CHEBI:61560"/>
        <dbReference type="ChEBI" id="CHEBI:173112"/>
        <dbReference type="EC" id="2.7.7.49"/>
    </reaction>
</comment>
<organism evidence="11 12">
    <name type="scientific">Chryseobacterium salviniae</name>
    <dbReference type="NCBI Taxonomy" id="3101750"/>
    <lineage>
        <taxon>Bacteria</taxon>
        <taxon>Pseudomonadati</taxon>
        <taxon>Bacteroidota</taxon>
        <taxon>Flavobacteriia</taxon>
        <taxon>Flavobacteriales</taxon>
        <taxon>Weeksellaceae</taxon>
        <taxon>Chryseobacterium group</taxon>
        <taxon>Chryseobacterium</taxon>
    </lineage>
</organism>
<dbReference type="InterPro" id="IPR000477">
    <property type="entry name" value="RT_dom"/>
</dbReference>